<dbReference type="InterPro" id="IPR000944">
    <property type="entry name" value="Tscrpt_reg_Rrf2"/>
</dbReference>
<proteinExistence type="predicted"/>
<dbReference type="InterPro" id="IPR036388">
    <property type="entry name" value="WH-like_DNA-bd_sf"/>
</dbReference>
<dbReference type="InterPro" id="IPR036390">
    <property type="entry name" value="WH_DNA-bd_sf"/>
</dbReference>
<organism evidence="1">
    <name type="scientific">marine sediment metagenome</name>
    <dbReference type="NCBI Taxonomy" id="412755"/>
    <lineage>
        <taxon>unclassified sequences</taxon>
        <taxon>metagenomes</taxon>
        <taxon>ecological metagenomes</taxon>
    </lineage>
</organism>
<accession>A0A0F9W9X1</accession>
<dbReference type="EMBL" id="LAZR01000200">
    <property type="protein sequence ID" value="KKN82501.1"/>
    <property type="molecule type" value="Genomic_DNA"/>
</dbReference>
<gene>
    <name evidence="1" type="ORF">LCGC14_0309230</name>
</gene>
<dbReference type="Gene3D" id="1.10.10.10">
    <property type="entry name" value="Winged helix-like DNA-binding domain superfamily/Winged helix DNA-binding domain"/>
    <property type="match status" value="1"/>
</dbReference>
<protein>
    <recommendedName>
        <fullName evidence="2">Rrf2 family transcriptional regulator</fullName>
    </recommendedName>
</protein>
<dbReference type="AlphaFoldDB" id="A0A0F9W9X1"/>
<reference evidence="1" key="1">
    <citation type="journal article" date="2015" name="Nature">
        <title>Complex archaea that bridge the gap between prokaryotes and eukaryotes.</title>
        <authorList>
            <person name="Spang A."/>
            <person name="Saw J.H."/>
            <person name="Jorgensen S.L."/>
            <person name="Zaremba-Niedzwiedzka K."/>
            <person name="Martijn J."/>
            <person name="Lind A.E."/>
            <person name="van Eijk R."/>
            <person name="Schleper C."/>
            <person name="Guy L."/>
            <person name="Ettema T.J."/>
        </authorList>
    </citation>
    <scope>NUCLEOTIDE SEQUENCE</scope>
</reference>
<evidence type="ECO:0008006" key="2">
    <source>
        <dbReference type="Google" id="ProtNLM"/>
    </source>
</evidence>
<evidence type="ECO:0000313" key="1">
    <source>
        <dbReference type="EMBL" id="KKN82501.1"/>
    </source>
</evidence>
<dbReference type="PROSITE" id="PS51197">
    <property type="entry name" value="HTH_RRF2_2"/>
    <property type="match status" value="1"/>
</dbReference>
<sequence>MPLARYTDYTLRVMIHQAARPHTLCSIGEISKACGVSYNHLTNVVHEVGNAGCGSAARRRGGLT</sequence>
<name>A0A0F9W9X1_9ZZZZ</name>
<dbReference type="SUPFAM" id="SSF46785">
    <property type="entry name" value="Winged helix' DNA-binding domain"/>
    <property type="match status" value="1"/>
</dbReference>
<comment type="caution">
    <text evidence="1">The sequence shown here is derived from an EMBL/GenBank/DDBJ whole genome shotgun (WGS) entry which is preliminary data.</text>
</comment>